<reference evidence="1 2" key="1">
    <citation type="journal article" date="2015" name="Genome Biol.">
        <title>Comparative genomics of Steinernema reveals deeply conserved gene regulatory networks.</title>
        <authorList>
            <person name="Dillman A.R."/>
            <person name="Macchietto M."/>
            <person name="Porter C.F."/>
            <person name="Rogers A."/>
            <person name="Williams B."/>
            <person name="Antoshechkin I."/>
            <person name="Lee M.M."/>
            <person name="Goodwin Z."/>
            <person name="Lu X."/>
            <person name="Lewis E.E."/>
            <person name="Goodrich-Blair H."/>
            <person name="Stock S.P."/>
            <person name="Adams B.J."/>
            <person name="Sternberg P.W."/>
            <person name="Mortazavi A."/>
        </authorList>
    </citation>
    <scope>NUCLEOTIDE SEQUENCE [LARGE SCALE GENOMIC DNA]</scope>
    <source>
        <strain evidence="1 2">ALL</strain>
    </source>
</reference>
<evidence type="ECO:0000313" key="2">
    <source>
        <dbReference type="Proteomes" id="UP000298663"/>
    </source>
</evidence>
<dbReference type="EMBL" id="AZBU02000015">
    <property type="protein sequence ID" value="TKR57535.1"/>
    <property type="molecule type" value="Genomic_DNA"/>
</dbReference>
<dbReference type="AlphaFoldDB" id="A0A4V5ZX44"/>
<accession>A0A4V5ZX44</accession>
<proteinExistence type="predicted"/>
<name>A0A4V5ZX44_STECR</name>
<reference evidence="1 2" key="2">
    <citation type="journal article" date="2019" name="G3 (Bethesda)">
        <title>Hybrid Assembly of the Genome of the Entomopathogenic Nematode Steinernema carpocapsae Identifies the X-Chromosome.</title>
        <authorList>
            <person name="Serra L."/>
            <person name="Macchietto M."/>
            <person name="Macias-Munoz A."/>
            <person name="McGill C.J."/>
            <person name="Rodriguez I.M."/>
            <person name="Rodriguez B."/>
            <person name="Murad R."/>
            <person name="Mortazavi A."/>
        </authorList>
    </citation>
    <scope>NUCLEOTIDE SEQUENCE [LARGE SCALE GENOMIC DNA]</scope>
    <source>
        <strain evidence="1 2">ALL</strain>
    </source>
</reference>
<sequence length="263" mass="30161">MINGTERAIAQARDRTREKNRSCRGKCTQVVKPADLSFNVYTIANYVKFFEGLEQKCARVKQARDCIDLCEDDGRENPYASKAWRIACMESNIDTINSITPCLQDESNKVKQVCQKECGPANAFNEEESEEEKHTQRSRLRMVRLTSSKCSYVKCFLQCSRKEYSKLCPKVNEGRTEVGDFVGTFYERLLQASRDEMSPISAVTDFIQRIRINECSFLRNPTEVFDPPTMGGKTGYRVRGLFDSTMDSVQAFLDGFFREFPTQ</sequence>
<evidence type="ECO:0008006" key="3">
    <source>
        <dbReference type="Google" id="ProtNLM"/>
    </source>
</evidence>
<organism evidence="1 2">
    <name type="scientific">Steinernema carpocapsae</name>
    <name type="common">Entomopathogenic nematode</name>
    <dbReference type="NCBI Taxonomy" id="34508"/>
    <lineage>
        <taxon>Eukaryota</taxon>
        <taxon>Metazoa</taxon>
        <taxon>Ecdysozoa</taxon>
        <taxon>Nematoda</taxon>
        <taxon>Chromadorea</taxon>
        <taxon>Rhabditida</taxon>
        <taxon>Tylenchina</taxon>
        <taxon>Panagrolaimomorpha</taxon>
        <taxon>Strongyloidoidea</taxon>
        <taxon>Steinernematidae</taxon>
        <taxon>Steinernema</taxon>
    </lineage>
</organism>
<comment type="caution">
    <text evidence="1">The sequence shown here is derived from an EMBL/GenBank/DDBJ whole genome shotgun (WGS) entry which is preliminary data.</text>
</comment>
<dbReference type="Proteomes" id="UP000298663">
    <property type="component" value="Unassembled WGS sequence"/>
</dbReference>
<dbReference type="OrthoDB" id="5837004at2759"/>
<protein>
    <recommendedName>
        <fullName evidence="3">Chondroitin proteoglycan 4 domain-containing protein</fullName>
    </recommendedName>
</protein>
<gene>
    <name evidence="1" type="ORF">L596_030785</name>
</gene>
<evidence type="ECO:0000313" key="1">
    <source>
        <dbReference type="EMBL" id="TKR57535.1"/>
    </source>
</evidence>
<keyword evidence="2" id="KW-1185">Reference proteome</keyword>